<dbReference type="Pfam" id="PF04802">
    <property type="entry name" value="PP4R3"/>
    <property type="match status" value="1"/>
</dbReference>
<accession>A0A9D5CPA0</accession>
<dbReference type="GO" id="GO:0005654">
    <property type="term" value="C:nucleoplasm"/>
    <property type="evidence" value="ECO:0007669"/>
    <property type="project" value="TreeGrafter"/>
</dbReference>
<dbReference type="Gene3D" id="2.30.29.30">
    <property type="entry name" value="Pleckstrin-homology domain (PH domain)/Phosphotyrosine-binding domain (PTB)"/>
    <property type="match status" value="1"/>
</dbReference>
<dbReference type="GO" id="GO:0030289">
    <property type="term" value="C:protein phosphatase 4 complex"/>
    <property type="evidence" value="ECO:0007669"/>
    <property type="project" value="TreeGrafter"/>
</dbReference>
<evidence type="ECO:0000259" key="5">
    <source>
        <dbReference type="Pfam" id="PF22972"/>
    </source>
</evidence>
<reference evidence="6" key="1">
    <citation type="submission" date="2021-03" db="EMBL/GenBank/DDBJ databases">
        <authorList>
            <person name="Li Z."/>
            <person name="Yang C."/>
        </authorList>
    </citation>
    <scope>NUCLEOTIDE SEQUENCE</scope>
    <source>
        <strain evidence="6">Dzin_1.0</strain>
        <tissue evidence="6">Leaf</tissue>
    </source>
</reference>
<dbReference type="InterPro" id="IPR051137">
    <property type="entry name" value="PP4R3-like"/>
</dbReference>
<dbReference type="GO" id="GO:0072542">
    <property type="term" value="F:protein phosphatase activator activity"/>
    <property type="evidence" value="ECO:0007669"/>
    <property type="project" value="TreeGrafter"/>
</dbReference>
<dbReference type="PANTHER" id="PTHR23318:SF0">
    <property type="entry name" value="SERINE_THREONINE-PROTEIN PHOSPHATASE 4 REGULATORY SUBUNIT 3"/>
    <property type="match status" value="1"/>
</dbReference>
<feature type="compositionally biased region" description="Basic and acidic residues" evidence="3">
    <location>
        <begin position="772"/>
        <end position="786"/>
    </location>
</feature>
<sequence>MGEQGKGNGSMNSLQRVKVYQLKNDGKWDDKGTGHVTVDYLERSEDLGLIVVDEEDHVTLISHRISPDEIYKKQEDTIISWRDPEFLTEVALSFQEPTGCSYIWDGICGVQRNLHFNTLSNLEGGPRPTMAALDSAGGSHSNDESFHAVNNELRELPSLELSTLPLILKTLLECGMTDQLRVADLILQDQEFFPKLVDLFRICEESKDMDGLHMIFRLVKAIILLNSLQIFDRIFGDEFILDIIGSLEYDPELAQMQNHRSFLKEHVIFKEAIPIKDPLVLSKIHQTYRIGYIKDVILPRVLDEATIASLSAIVLTNNAAVVSSLKDDASFIQELFAKMKAPSISAESKRNLVFFLHEFCSLSKSLQGGQQLRLFRELAGDGVFDIIANLLQSEDRKLVLIGTDILILFLHVDSNLLRSYVIQPEGIGFLGLLVKGLVSDFGEEMHCQFLEILRILLDSNTYCLTTGCFDYSLWRDTIIDIFYEKHLDQLIDVITSSCPSKSISDKNSKSTYSRRLNIRAVTKPEILLNICELLCFCVLHHPYRIKCNFLMNNIIEKVLFLTFRRERFLAVATVRFMRAIVSRNDDHLLRHIAKNNLLKPIIDAFIENGSRYNMLHSGVLELLEFIQGTLLLHLIFCNILLDAILILYVVDTFWGQLLKFEHLGPIQGLRLKYEQSLENCDIKNSAIVTDPRKRTEERALEKEEEDYFNEDSDEEDSTSAHSSRTWDEQTHPSLPNGTKASYSSFRSASGGLVDYEDDDDDDDDDDYNPPPRKTEASTGDDRESSKSKRKLTSKADHDDGDFEVTKKRRLDQDLKDSKIVAPPVHSPCTDIDFPNQKAQLCDATPQTTESNYSLDENGGEEENAGPQSCNKSLPEVADNRQSSGDDCPSEPPIGNSSSDVVANGANSEPYSVR</sequence>
<comment type="caution">
    <text evidence="6">The sequence shown here is derived from an EMBL/GenBank/DDBJ whole genome shotgun (WGS) entry which is preliminary data.</text>
</comment>
<evidence type="ECO:0000256" key="3">
    <source>
        <dbReference type="SAM" id="MobiDB-lite"/>
    </source>
</evidence>
<feature type="compositionally biased region" description="Polar residues" evidence="3">
    <location>
        <begin position="731"/>
        <end position="747"/>
    </location>
</feature>
<dbReference type="SUPFAM" id="SSF50729">
    <property type="entry name" value="PH domain-like"/>
    <property type="match status" value="1"/>
</dbReference>
<keyword evidence="2" id="KW-0539">Nucleus</keyword>
<dbReference type="InterPro" id="IPR006887">
    <property type="entry name" value="P4R3-like_central_dom"/>
</dbReference>
<dbReference type="Pfam" id="PF22972">
    <property type="entry name" value="EVH1_PP4R3"/>
    <property type="match status" value="1"/>
</dbReference>
<dbReference type="AlphaFoldDB" id="A0A9D5CPA0"/>
<keyword evidence="7" id="KW-1185">Reference proteome</keyword>
<comment type="subcellular location">
    <subcellularLocation>
        <location evidence="1">Nucleus</location>
    </subcellularLocation>
</comment>
<protein>
    <recommendedName>
        <fullName evidence="8">Serine/threonine-protein phosphatase 4 regulatory subunit 3-like central domain-containing protein</fullName>
    </recommendedName>
</protein>
<evidence type="ECO:0000256" key="2">
    <source>
        <dbReference type="ARBA" id="ARBA00023242"/>
    </source>
</evidence>
<feature type="domain" description="PP4R3 EVH1-like" evidence="5">
    <location>
        <begin position="15"/>
        <end position="114"/>
    </location>
</feature>
<evidence type="ECO:0008006" key="8">
    <source>
        <dbReference type="Google" id="ProtNLM"/>
    </source>
</evidence>
<feature type="domain" description="Serine/threonine-protein phosphatase 4 regulatory subunit 3-like central" evidence="4">
    <location>
        <begin position="176"/>
        <end position="675"/>
    </location>
</feature>
<proteinExistence type="predicted"/>
<dbReference type="PANTHER" id="PTHR23318">
    <property type="entry name" value="ATP SYNTHASE GAMMA-RELATED"/>
    <property type="match status" value="1"/>
</dbReference>
<dbReference type="SUPFAM" id="SSF48371">
    <property type="entry name" value="ARM repeat"/>
    <property type="match status" value="1"/>
</dbReference>
<reference evidence="6" key="2">
    <citation type="journal article" date="2022" name="Hortic Res">
        <title>The genome of Dioscorea zingiberensis sheds light on the biosynthesis, origin and evolution of the medicinally important diosgenin saponins.</title>
        <authorList>
            <person name="Li Y."/>
            <person name="Tan C."/>
            <person name="Li Z."/>
            <person name="Guo J."/>
            <person name="Li S."/>
            <person name="Chen X."/>
            <person name="Wang C."/>
            <person name="Dai X."/>
            <person name="Yang H."/>
            <person name="Song W."/>
            <person name="Hou L."/>
            <person name="Xu J."/>
            <person name="Tong Z."/>
            <person name="Xu A."/>
            <person name="Yuan X."/>
            <person name="Wang W."/>
            <person name="Yang Q."/>
            <person name="Chen L."/>
            <person name="Sun Z."/>
            <person name="Wang K."/>
            <person name="Pan B."/>
            <person name="Chen J."/>
            <person name="Bao Y."/>
            <person name="Liu F."/>
            <person name="Qi X."/>
            <person name="Gang D.R."/>
            <person name="Wen J."/>
            <person name="Li J."/>
        </authorList>
    </citation>
    <scope>NUCLEOTIDE SEQUENCE</scope>
    <source>
        <strain evidence="6">Dzin_1.0</strain>
    </source>
</reference>
<feature type="compositionally biased region" description="Basic and acidic residues" evidence="3">
    <location>
        <begin position="691"/>
        <end position="701"/>
    </location>
</feature>
<feature type="compositionally biased region" description="Acidic residues" evidence="3">
    <location>
        <begin position="702"/>
        <end position="717"/>
    </location>
</feature>
<organism evidence="6 7">
    <name type="scientific">Dioscorea zingiberensis</name>
    <dbReference type="NCBI Taxonomy" id="325984"/>
    <lineage>
        <taxon>Eukaryota</taxon>
        <taxon>Viridiplantae</taxon>
        <taxon>Streptophyta</taxon>
        <taxon>Embryophyta</taxon>
        <taxon>Tracheophyta</taxon>
        <taxon>Spermatophyta</taxon>
        <taxon>Magnoliopsida</taxon>
        <taxon>Liliopsida</taxon>
        <taxon>Dioscoreales</taxon>
        <taxon>Dioscoreaceae</taxon>
        <taxon>Dioscorea</taxon>
    </lineage>
</organism>
<dbReference type="InterPro" id="IPR055236">
    <property type="entry name" value="EVH1_PP4R3"/>
</dbReference>
<feature type="region of interest" description="Disordered" evidence="3">
    <location>
        <begin position="691"/>
        <end position="913"/>
    </location>
</feature>
<evidence type="ECO:0000313" key="7">
    <source>
        <dbReference type="Proteomes" id="UP001085076"/>
    </source>
</evidence>
<gene>
    <name evidence="6" type="ORF">J5N97_017545</name>
</gene>
<feature type="compositionally biased region" description="Polar residues" evidence="3">
    <location>
        <begin position="894"/>
        <end position="913"/>
    </location>
</feature>
<dbReference type="OrthoDB" id="27483at2759"/>
<feature type="compositionally biased region" description="Polar residues" evidence="3">
    <location>
        <begin position="844"/>
        <end position="854"/>
    </location>
</feature>
<dbReference type="Proteomes" id="UP001085076">
    <property type="component" value="Miscellaneous, Linkage group lg04"/>
</dbReference>
<dbReference type="InterPro" id="IPR016024">
    <property type="entry name" value="ARM-type_fold"/>
</dbReference>
<evidence type="ECO:0000313" key="6">
    <source>
        <dbReference type="EMBL" id="KAJ0975580.1"/>
    </source>
</evidence>
<feature type="compositionally biased region" description="Acidic residues" evidence="3">
    <location>
        <begin position="754"/>
        <end position="767"/>
    </location>
</feature>
<dbReference type="InterPro" id="IPR011993">
    <property type="entry name" value="PH-like_dom_sf"/>
</dbReference>
<evidence type="ECO:0000256" key="1">
    <source>
        <dbReference type="ARBA" id="ARBA00004123"/>
    </source>
</evidence>
<name>A0A9D5CPA0_9LILI</name>
<evidence type="ECO:0000259" key="4">
    <source>
        <dbReference type="Pfam" id="PF04802"/>
    </source>
</evidence>
<dbReference type="EMBL" id="JAGGNH010000004">
    <property type="protein sequence ID" value="KAJ0975580.1"/>
    <property type="molecule type" value="Genomic_DNA"/>
</dbReference>